<evidence type="ECO:0000256" key="2">
    <source>
        <dbReference type="ARBA" id="ARBA00006278"/>
    </source>
</evidence>
<dbReference type="OrthoDB" id="4494341at2759"/>
<dbReference type="GO" id="GO:0052851">
    <property type="term" value="F:ferric-chelate reductase (NADPH) activity"/>
    <property type="evidence" value="ECO:0007669"/>
    <property type="project" value="UniProtKB-EC"/>
</dbReference>
<feature type="transmembrane region" description="Helical" evidence="14">
    <location>
        <begin position="76"/>
        <end position="93"/>
    </location>
</feature>
<evidence type="ECO:0000256" key="4">
    <source>
        <dbReference type="ARBA" id="ARBA00022448"/>
    </source>
</evidence>
<feature type="transmembrane region" description="Helical" evidence="14">
    <location>
        <begin position="24"/>
        <end position="44"/>
    </location>
</feature>
<accession>A0A9P7A054</accession>
<keyword evidence="6 14" id="KW-0812">Transmembrane</keyword>
<comment type="similarity">
    <text evidence="2">Belongs to the ferric reductase (FRE) family.</text>
</comment>
<dbReference type="Gene3D" id="3.40.50.80">
    <property type="entry name" value="Nucleotide-binding domain of ferredoxin-NADP reductase (FNR) module"/>
    <property type="match status" value="1"/>
</dbReference>
<dbReference type="GO" id="GO:0015677">
    <property type="term" value="P:copper ion import"/>
    <property type="evidence" value="ECO:0007669"/>
    <property type="project" value="TreeGrafter"/>
</dbReference>
<evidence type="ECO:0000256" key="5">
    <source>
        <dbReference type="ARBA" id="ARBA00022475"/>
    </source>
</evidence>
<dbReference type="Pfam" id="PF08022">
    <property type="entry name" value="FAD_binding_8"/>
    <property type="match status" value="1"/>
</dbReference>
<dbReference type="PANTHER" id="PTHR32361">
    <property type="entry name" value="FERRIC/CUPRIC REDUCTASE TRANSMEMBRANE COMPONENT"/>
    <property type="match status" value="1"/>
</dbReference>
<dbReference type="PROSITE" id="PS51384">
    <property type="entry name" value="FAD_FR"/>
    <property type="match status" value="1"/>
</dbReference>
<dbReference type="PANTHER" id="PTHR32361:SF9">
    <property type="entry name" value="FERRIC REDUCTASE TRANSMEMBRANE COMPONENT 3-RELATED"/>
    <property type="match status" value="1"/>
</dbReference>
<keyword evidence="8 14" id="KW-1133">Transmembrane helix</keyword>
<dbReference type="GO" id="GO:0006879">
    <property type="term" value="P:intracellular iron ion homeostasis"/>
    <property type="evidence" value="ECO:0007669"/>
    <property type="project" value="TreeGrafter"/>
</dbReference>
<evidence type="ECO:0000256" key="10">
    <source>
        <dbReference type="ARBA" id="ARBA00023065"/>
    </source>
</evidence>
<evidence type="ECO:0000256" key="11">
    <source>
        <dbReference type="ARBA" id="ARBA00023136"/>
    </source>
</evidence>
<protein>
    <recommendedName>
        <fullName evidence="3">ferric-chelate reductase (NADPH)</fullName>
        <ecNumber evidence="3">1.16.1.9</ecNumber>
    </recommendedName>
</protein>
<sequence>MSSDLSEADIVALVGENVTYPEQVWYTIAAFLFVVGCFQWGSVVHSKFTGRKHYESDEETVTTNDIQHKRFSLRRIPLAIINFYRVVAFRWTLEIGQSYTLNMAEVFVTVAYIALLLIYAFINTTSVEGQKFDAIYWSNRIAMLASSQFPIVTALGTKNNIVSLVTGISYDRLNYIHRMMARTCFMLLWVHAAGEVVCFPSFRETLNEDWLRVGITAMVAFSILIIVSLRPIRNDVYEVFFYVHFLSVLIFLVGGYYHTKGAHGSYWVWPSFVFWAFDRFVRVVRLVVFNHSYFGFKSGTGTMDATTELLSEDVVRLRLSRPPHFHWYPGQTAYLIMPSVSTLPFEAHPFTIASFDSSLLLTAKTEDQSGSGENYETQVLGSSAPFWKELVFLVNVHGGFTKKLKEVAAAKGKVKVFVDGPYGPSADLGSYDTSVFVAGGSGISYTLPVFLSVIERVRKGKSSCKRVVFIWSIRGAGYVQWIEEALIKAVQLAPPSLTVSIRIFNTGSESTVQPIEENSSLSDPTDKKGAPEQVLIRKASSTSSMLLSLRGVKMECGRSDLDALLKEEVSMASGSMSVSVCGSQGIARAVRHALRFPVSGPSSILSGGPSVTLYVESFGYA</sequence>
<gene>
    <name evidence="16" type="ORF">EV702DRAFT_1211357</name>
</gene>
<dbReference type="SFLD" id="SFLDG01168">
    <property type="entry name" value="Ferric_reductase_subgroup_(FRE"/>
    <property type="match status" value="1"/>
</dbReference>
<evidence type="ECO:0000256" key="8">
    <source>
        <dbReference type="ARBA" id="ARBA00022989"/>
    </source>
</evidence>
<dbReference type="SFLD" id="SFLDS00052">
    <property type="entry name" value="Ferric_Reductase_Domain"/>
    <property type="match status" value="1"/>
</dbReference>
<dbReference type="EMBL" id="JABBWD010000010">
    <property type="protein sequence ID" value="KAG1779947.1"/>
    <property type="molecule type" value="Genomic_DNA"/>
</dbReference>
<dbReference type="PRINTS" id="PR00466">
    <property type="entry name" value="GP91PHOX"/>
</dbReference>
<dbReference type="InterPro" id="IPR013130">
    <property type="entry name" value="Fe3_Rdtase_TM_dom"/>
</dbReference>
<organism evidence="16 17">
    <name type="scientific">Suillus placidus</name>
    <dbReference type="NCBI Taxonomy" id="48579"/>
    <lineage>
        <taxon>Eukaryota</taxon>
        <taxon>Fungi</taxon>
        <taxon>Dikarya</taxon>
        <taxon>Basidiomycota</taxon>
        <taxon>Agaricomycotina</taxon>
        <taxon>Agaricomycetes</taxon>
        <taxon>Agaricomycetidae</taxon>
        <taxon>Boletales</taxon>
        <taxon>Suillineae</taxon>
        <taxon>Suillaceae</taxon>
        <taxon>Suillus</taxon>
    </lineage>
</organism>
<evidence type="ECO:0000256" key="7">
    <source>
        <dbReference type="ARBA" id="ARBA00022982"/>
    </source>
</evidence>
<dbReference type="InterPro" id="IPR013112">
    <property type="entry name" value="FAD-bd_8"/>
</dbReference>
<evidence type="ECO:0000256" key="9">
    <source>
        <dbReference type="ARBA" id="ARBA00023002"/>
    </source>
</evidence>
<keyword evidence="11 14" id="KW-0472">Membrane</keyword>
<comment type="subcellular location">
    <subcellularLocation>
        <location evidence="1">Cell membrane</location>
        <topology evidence="1">Multi-pass membrane protein</topology>
    </subcellularLocation>
</comment>
<keyword evidence="10" id="KW-0406">Ion transport</keyword>
<feature type="transmembrane region" description="Helical" evidence="14">
    <location>
        <begin position="99"/>
        <end position="122"/>
    </location>
</feature>
<dbReference type="AlphaFoldDB" id="A0A9P7A054"/>
<dbReference type="InterPro" id="IPR000778">
    <property type="entry name" value="Cyt_b245_heavy_chain"/>
</dbReference>
<feature type="domain" description="FAD-binding FR-type" evidence="15">
    <location>
        <begin position="296"/>
        <end position="428"/>
    </location>
</feature>
<evidence type="ECO:0000313" key="17">
    <source>
        <dbReference type="Proteomes" id="UP000714275"/>
    </source>
</evidence>
<evidence type="ECO:0000256" key="13">
    <source>
        <dbReference type="ARBA" id="ARBA00048483"/>
    </source>
</evidence>
<evidence type="ECO:0000313" key="16">
    <source>
        <dbReference type="EMBL" id="KAG1779947.1"/>
    </source>
</evidence>
<dbReference type="InterPro" id="IPR017927">
    <property type="entry name" value="FAD-bd_FR_type"/>
</dbReference>
<reference evidence="16" key="1">
    <citation type="journal article" date="2020" name="New Phytol.">
        <title>Comparative genomics reveals dynamic genome evolution in host specialist ectomycorrhizal fungi.</title>
        <authorList>
            <person name="Lofgren L.A."/>
            <person name="Nguyen N.H."/>
            <person name="Vilgalys R."/>
            <person name="Ruytinx J."/>
            <person name="Liao H.L."/>
            <person name="Branco S."/>
            <person name="Kuo A."/>
            <person name="LaButti K."/>
            <person name="Lipzen A."/>
            <person name="Andreopoulos W."/>
            <person name="Pangilinan J."/>
            <person name="Riley R."/>
            <person name="Hundley H."/>
            <person name="Na H."/>
            <person name="Barry K."/>
            <person name="Grigoriev I.V."/>
            <person name="Stajich J.E."/>
            <person name="Kennedy P.G."/>
        </authorList>
    </citation>
    <scope>NUCLEOTIDE SEQUENCE</scope>
    <source>
        <strain evidence="16">DOB743</strain>
    </source>
</reference>
<keyword evidence="7" id="KW-0249">Electron transport</keyword>
<dbReference type="GO" id="GO:0006826">
    <property type="term" value="P:iron ion transport"/>
    <property type="evidence" value="ECO:0007669"/>
    <property type="project" value="UniProtKB-ARBA"/>
</dbReference>
<keyword evidence="12" id="KW-0325">Glycoprotein</keyword>
<dbReference type="Proteomes" id="UP000714275">
    <property type="component" value="Unassembled WGS sequence"/>
</dbReference>
<evidence type="ECO:0000259" key="15">
    <source>
        <dbReference type="PROSITE" id="PS51384"/>
    </source>
</evidence>
<dbReference type="InterPro" id="IPR051410">
    <property type="entry name" value="Ferric/Cupric_Reductase"/>
</dbReference>
<dbReference type="SUPFAM" id="SSF52343">
    <property type="entry name" value="Ferredoxin reductase-like, C-terminal NADP-linked domain"/>
    <property type="match status" value="1"/>
</dbReference>
<keyword evidence="9" id="KW-0560">Oxidoreductase</keyword>
<keyword evidence="17" id="KW-1185">Reference proteome</keyword>
<evidence type="ECO:0000256" key="1">
    <source>
        <dbReference type="ARBA" id="ARBA00004651"/>
    </source>
</evidence>
<evidence type="ECO:0000256" key="6">
    <source>
        <dbReference type="ARBA" id="ARBA00022692"/>
    </source>
</evidence>
<evidence type="ECO:0000256" key="3">
    <source>
        <dbReference type="ARBA" id="ARBA00012668"/>
    </source>
</evidence>
<dbReference type="EC" id="1.16.1.9" evidence="3"/>
<dbReference type="InterPro" id="IPR013121">
    <property type="entry name" value="Fe_red_NAD-bd_6"/>
</dbReference>
<feature type="transmembrane region" description="Helical" evidence="14">
    <location>
        <begin position="184"/>
        <end position="203"/>
    </location>
</feature>
<dbReference type="Pfam" id="PF01794">
    <property type="entry name" value="Ferric_reduct"/>
    <property type="match status" value="1"/>
</dbReference>
<evidence type="ECO:0000256" key="12">
    <source>
        <dbReference type="ARBA" id="ARBA00023180"/>
    </source>
</evidence>
<dbReference type="InterPro" id="IPR017938">
    <property type="entry name" value="Riboflavin_synthase-like_b-brl"/>
</dbReference>
<keyword evidence="5" id="KW-1003">Cell membrane</keyword>
<evidence type="ECO:0000256" key="14">
    <source>
        <dbReference type="SAM" id="Phobius"/>
    </source>
</evidence>
<feature type="transmembrane region" description="Helical" evidence="14">
    <location>
        <begin position="209"/>
        <end position="227"/>
    </location>
</feature>
<keyword evidence="4" id="KW-0813">Transport</keyword>
<feature type="transmembrane region" description="Helical" evidence="14">
    <location>
        <begin position="239"/>
        <end position="258"/>
    </location>
</feature>
<dbReference type="GO" id="GO:0005886">
    <property type="term" value="C:plasma membrane"/>
    <property type="evidence" value="ECO:0007669"/>
    <property type="project" value="UniProtKB-SubCell"/>
</dbReference>
<proteinExistence type="inferred from homology"/>
<dbReference type="Pfam" id="PF08030">
    <property type="entry name" value="NAD_binding_6"/>
    <property type="match status" value="1"/>
</dbReference>
<comment type="catalytic activity">
    <reaction evidence="13">
        <text>2 a Fe(II)-siderophore + NADP(+) + H(+) = 2 a Fe(III)-siderophore + NADPH</text>
        <dbReference type="Rhea" id="RHEA:28795"/>
        <dbReference type="Rhea" id="RHEA-COMP:11342"/>
        <dbReference type="Rhea" id="RHEA-COMP:11344"/>
        <dbReference type="ChEBI" id="CHEBI:15378"/>
        <dbReference type="ChEBI" id="CHEBI:29033"/>
        <dbReference type="ChEBI" id="CHEBI:29034"/>
        <dbReference type="ChEBI" id="CHEBI:57783"/>
        <dbReference type="ChEBI" id="CHEBI:58349"/>
        <dbReference type="EC" id="1.16.1.9"/>
    </reaction>
</comment>
<dbReference type="InterPro" id="IPR039261">
    <property type="entry name" value="FNR_nucleotide-bd"/>
</dbReference>
<comment type="caution">
    <text evidence="16">The sequence shown here is derived from an EMBL/GenBank/DDBJ whole genome shotgun (WGS) entry which is preliminary data.</text>
</comment>
<dbReference type="SUPFAM" id="SSF63380">
    <property type="entry name" value="Riboflavin synthase domain-like"/>
    <property type="match status" value="1"/>
</dbReference>
<name>A0A9P7A054_9AGAM</name>
<dbReference type="CDD" id="cd06186">
    <property type="entry name" value="NOX_Duox_like_FAD_NADP"/>
    <property type="match status" value="1"/>
</dbReference>